<dbReference type="SUPFAM" id="SSF116734">
    <property type="entry name" value="DNA methylase specificity domain"/>
    <property type="match status" value="2"/>
</dbReference>
<keyword evidence="2" id="KW-0680">Restriction system</keyword>
<dbReference type="Pfam" id="PF01420">
    <property type="entry name" value="Methylase_S"/>
    <property type="match status" value="2"/>
</dbReference>
<dbReference type="Proteomes" id="UP000515917">
    <property type="component" value="Chromosome"/>
</dbReference>
<dbReference type="KEGG" id="ifl:C1H71_11070"/>
<dbReference type="GO" id="GO:0004519">
    <property type="term" value="F:endonuclease activity"/>
    <property type="evidence" value="ECO:0007669"/>
    <property type="project" value="UniProtKB-KW"/>
</dbReference>
<dbReference type="RefSeq" id="WP_130106580.1">
    <property type="nucleotide sequence ID" value="NZ_CP025781.1"/>
</dbReference>
<reference evidence="5 6" key="1">
    <citation type="submission" date="2018-01" db="EMBL/GenBank/DDBJ databases">
        <title>Genome sequence of Iodobacter sp. strain PCH194 isolated from Indian Trans-Himalaya.</title>
        <authorList>
            <person name="Kumar V."/>
            <person name="Thakur V."/>
            <person name="Kumar S."/>
            <person name="Singh D."/>
        </authorList>
    </citation>
    <scope>NUCLEOTIDE SEQUENCE [LARGE SCALE GENOMIC DNA]</scope>
    <source>
        <strain evidence="5 6">PCH194</strain>
    </source>
</reference>
<evidence type="ECO:0000313" key="6">
    <source>
        <dbReference type="Proteomes" id="UP000515917"/>
    </source>
</evidence>
<dbReference type="GO" id="GO:0003677">
    <property type="term" value="F:DNA binding"/>
    <property type="evidence" value="ECO:0007669"/>
    <property type="project" value="UniProtKB-KW"/>
</dbReference>
<gene>
    <name evidence="5" type="ORF">C1H71_11070</name>
</gene>
<keyword evidence="6" id="KW-1185">Reference proteome</keyword>
<feature type="domain" description="Type I restriction modification DNA specificity" evidence="4">
    <location>
        <begin position="214"/>
        <end position="363"/>
    </location>
</feature>
<keyword evidence="5" id="KW-0378">Hydrolase</keyword>
<accession>A0A7G3GAB5</accession>
<dbReference type="EMBL" id="CP025781">
    <property type="protein sequence ID" value="QBC44023.1"/>
    <property type="molecule type" value="Genomic_DNA"/>
</dbReference>
<name>A0A7G3GAB5_9NEIS</name>
<keyword evidence="5" id="KW-0255">Endonuclease</keyword>
<organism evidence="5 6">
    <name type="scientific">Iodobacter fluviatilis</name>
    <dbReference type="NCBI Taxonomy" id="537"/>
    <lineage>
        <taxon>Bacteria</taxon>
        <taxon>Pseudomonadati</taxon>
        <taxon>Pseudomonadota</taxon>
        <taxon>Betaproteobacteria</taxon>
        <taxon>Neisseriales</taxon>
        <taxon>Chitinibacteraceae</taxon>
        <taxon>Iodobacter</taxon>
    </lineage>
</organism>
<protein>
    <submittedName>
        <fullName evidence="5">Restriction endonuclease subunit S</fullName>
    </submittedName>
</protein>
<evidence type="ECO:0000259" key="4">
    <source>
        <dbReference type="Pfam" id="PF01420"/>
    </source>
</evidence>
<evidence type="ECO:0000256" key="3">
    <source>
        <dbReference type="ARBA" id="ARBA00023125"/>
    </source>
</evidence>
<dbReference type="AlphaFoldDB" id="A0A7G3GAB5"/>
<proteinExistence type="inferred from homology"/>
<dbReference type="CDD" id="cd17246">
    <property type="entry name" value="RMtype1_S_SonII-TRD2-CR2_like"/>
    <property type="match status" value="1"/>
</dbReference>
<dbReference type="InterPro" id="IPR052021">
    <property type="entry name" value="Type-I_RS_S_subunit"/>
</dbReference>
<keyword evidence="3" id="KW-0238">DNA-binding</keyword>
<dbReference type="InterPro" id="IPR000055">
    <property type="entry name" value="Restrct_endonuc_typeI_TRD"/>
</dbReference>
<dbReference type="PANTHER" id="PTHR30408:SF12">
    <property type="entry name" value="TYPE I RESTRICTION ENZYME MJAVIII SPECIFICITY SUBUNIT"/>
    <property type="match status" value="1"/>
</dbReference>
<dbReference type="Gene3D" id="1.10.287.1120">
    <property type="entry name" value="Bipartite methylase S protein"/>
    <property type="match status" value="1"/>
</dbReference>
<evidence type="ECO:0000256" key="1">
    <source>
        <dbReference type="ARBA" id="ARBA00010923"/>
    </source>
</evidence>
<sequence>MIHDWTKVRLKDVCSRITVGHVGSMANCYIESGVPFLRSQNILPFRLHMQDVKYVSKEFHESLRKSVLRAGDVAIVRTGYPGTACVIPEGMGEVNCADLVVITPSSNLNPYFLAAVFNSSWGKASVAGNLVGVAQQHFNVGAAKEMEISLPPRAIQNRIAAILSAYDDLIENNTRRIAVLEEMARRIYEEWFVHFRYPGHEQDQKVETELGLVPEGWAIQTVENTFEILGGGTPSKAESSYWENGDINWYSPTDLTRSGSKFMACSGSKINALGLKKSSARLFPVRSVMMTSRATLGVIAVNTTEACTNQGFITCIPNEKFPLWSLYHWLTQNADYFASIATGSTFKEITKGVFKTTRLAIAPAQVIHAFEANVSPLMDLVLNLETKNANLRQTRDLLLPRLISGELDVSTLVLPDAV</sequence>
<evidence type="ECO:0000256" key="2">
    <source>
        <dbReference type="ARBA" id="ARBA00022747"/>
    </source>
</evidence>
<dbReference type="PANTHER" id="PTHR30408">
    <property type="entry name" value="TYPE-1 RESTRICTION ENZYME ECOKI SPECIFICITY PROTEIN"/>
    <property type="match status" value="1"/>
</dbReference>
<keyword evidence="5" id="KW-0540">Nuclease</keyword>
<dbReference type="CDD" id="cd17273">
    <property type="entry name" value="RMtype1_S_EcoJA69PI-TRD1-CR1_like"/>
    <property type="match status" value="1"/>
</dbReference>
<evidence type="ECO:0000313" key="5">
    <source>
        <dbReference type="EMBL" id="QBC44023.1"/>
    </source>
</evidence>
<dbReference type="Gene3D" id="3.90.220.20">
    <property type="entry name" value="DNA methylase specificity domains"/>
    <property type="match status" value="2"/>
</dbReference>
<feature type="domain" description="Type I restriction modification DNA specificity" evidence="4">
    <location>
        <begin position="4"/>
        <end position="182"/>
    </location>
</feature>
<comment type="similarity">
    <text evidence="1">Belongs to the type-I restriction system S methylase family.</text>
</comment>
<dbReference type="REBASE" id="300886">
    <property type="entry name" value="S1.Ifl194ORF11065P"/>
</dbReference>
<dbReference type="InterPro" id="IPR044946">
    <property type="entry name" value="Restrct_endonuc_typeI_TRD_sf"/>
</dbReference>
<dbReference type="GO" id="GO:0009307">
    <property type="term" value="P:DNA restriction-modification system"/>
    <property type="evidence" value="ECO:0007669"/>
    <property type="project" value="UniProtKB-KW"/>
</dbReference>